<evidence type="ECO:0000256" key="1">
    <source>
        <dbReference type="ARBA" id="ARBA00022491"/>
    </source>
</evidence>
<dbReference type="Pfam" id="PF01726">
    <property type="entry name" value="LexA_DNA_bind"/>
    <property type="match status" value="1"/>
</dbReference>
<dbReference type="CDD" id="cd06529">
    <property type="entry name" value="S24_LexA-like"/>
    <property type="match status" value="1"/>
</dbReference>
<keyword evidence="10" id="KW-0068">Autocatalytic cleavage</keyword>
<evidence type="ECO:0000256" key="8">
    <source>
        <dbReference type="ARBA" id="ARBA00023204"/>
    </source>
</evidence>
<keyword evidence="7 10" id="KW-0804">Transcription</keyword>
<dbReference type="GO" id="GO:0006260">
    <property type="term" value="P:DNA replication"/>
    <property type="evidence" value="ECO:0007669"/>
    <property type="project" value="UniProtKB-UniRule"/>
</dbReference>
<dbReference type="InterPro" id="IPR036286">
    <property type="entry name" value="LexA/Signal_pep-like_sf"/>
</dbReference>
<organism evidence="13">
    <name type="scientific">Leptolyngbya sp. NK1-12</name>
    <dbReference type="NCBI Taxonomy" id="2547451"/>
    <lineage>
        <taxon>Bacteria</taxon>
        <taxon>Bacillati</taxon>
        <taxon>Cyanobacteriota</taxon>
        <taxon>Cyanophyceae</taxon>
        <taxon>Leptolyngbyales</taxon>
        <taxon>Leptolyngbyaceae</taxon>
        <taxon>Leptolyngbya group</taxon>
        <taxon>Leptolyngbya</taxon>
    </lineage>
</organism>
<dbReference type="InterPro" id="IPR015927">
    <property type="entry name" value="Peptidase_S24_S26A/B/C"/>
</dbReference>
<evidence type="ECO:0000259" key="11">
    <source>
        <dbReference type="Pfam" id="PF00717"/>
    </source>
</evidence>
<dbReference type="SUPFAM" id="SSF51306">
    <property type="entry name" value="LexA/Signal peptidase"/>
    <property type="match status" value="1"/>
</dbReference>
<dbReference type="RefSeq" id="WP_035999203.1">
    <property type="nucleotide sequence ID" value="NZ_CP053586.1"/>
</dbReference>
<accession>A0AA97AHY3</accession>
<name>A0AA97AHY3_9CYAN</name>
<keyword evidence="1 10" id="KW-0678">Repressor</keyword>
<dbReference type="InterPro" id="IPR036390">
    <property type="entry name" value="WH_DNA-bd_sf"/>
</dbReference>
<dbReference type="InterPro" id="IPR050077">
    <property type="entry name" value="LexA_repressor"/>
</dbReference>
<dbReference type="GO" id="GO:0006508">
    <property type="term" value="P:proteolysis"/>
    <property type="evidence" value="ECO:0007669"/>
    <property type="project" value="InterPro"/>
</dbReference>
<keyword evidence="2 10" id="KW-0235">DNA replication</keyword>
<comment type="subunit">
    <text evidence="10">Homodimer.</text>
</comment>
<evidence type="ECO:0000256" key="10">
    <source>
        <dbReference type="HAMAP-Rule" id="MF_00015"/>
    </source>
</evidence>
<dbReference type="Gene3D" id="1.10.10.10">
    <property type="entry name" value="Winged helix-like DNA-binding domain superfamily/Winged helix DNA-binding domain"/>
    <property type="match status" value="1"/>
</dbReference>
<dbReference type="GO" id="GO:0006281">
    <property type="term" value="P:DNA repair"/>
    <property type="evidence" value="ECO:0007669"/>
    <property type="project" value="UniProtKB-UniRule"/>
</dbReference>
<keyword evidence="8 10" id="KW-0234">DNA repair</keyword>
<dbReference type="InterPro" id="IPR039418">
    <property type="entry name" value="LexA-like"/>
</dbReference>
<comment type="similarity">
    <text evidence="10">Belongs to the peptidase S24 family.</text>
</comment>
<dbReference type="NCBIfam" id="TIGR00498">
    <property type="entry name" value="lexA"/>
    <property type="match status" value="1"/>
</dbReference>
<dbReference type="InterPro" id="IPR006199">
    <property type="entry name" value="LexA_DNA-bd_dom"/>
</dbReference>
<feature type="active site" description="For autocatalytic cleavage activity" evidence="10">
    <location>
        <position position="117"/>
    </location>
</feature>
<evidence type="ECO:0000256" key="6">
    <source>
        <dbReference type="ARBA" id="ARBA00023125"/>
    </source>
</evidence>
<feature type="site" description="Cleavage; by autolysis" evidence="10">
    <location>
        <begin position="83"/>
        <end position="84"/>
    </location>
</feature>
<dbReference type="PANTHER" id="PTHR33516">
    <property type="entry name" value="LEXA REPRESSOR"/>
    <property type="match status" value="1"/>
</dbReference>
<evidence type="ECO:0000313" key="13">
    <source>
        <dbReference type="EMBL" id="WNZ25995.1"/>
    </source>
</evidence>
<keyword evidence="5 10" id="KW-0805">Transcription regulation</keyword>
<feature type="domain" description="Peptidase S24/S26A/S26B/S26C" evidence="11">
    <location>
        <begin position="76"/>
        <end position="193"/>
    </location>
</feature>
<feature type="domain" description="LexA repressor DNA-binding" evidence="12">
    <location>
        <begin position="4"/>
        <end position="66"/>
    </location>
</feature>
<dbReference type="InterPro" id="IPR036388">
    <property type="entry name" value="WH-like_DNA-bd_sf"/>
</dbReference>
<dbReference type="Gene3D" id="2.10.109.10">
    <property type="entry name" value="Umud Fragment, subunit A"/>
    <property type="match status" value="1"/>
</dbReference>
<dbReference type="GO" id="GO:0003677">
    <property type="term" value="F:DNA binding"/>
    <property type="evidence" value="ECO:0007669"/>
    <property type="project" value="UniProtKB-UniRule"/>
</dbReference>
<feature type="active site" description="For autocatalytic cleavage activity" evidence="10">
    <location>
        <position position="158"/>
    </location>
</feature>
<reference evidence="13" key="1">
    <citation type="submission" date="2020-05" db="EMBL/GenBank/DDBJ databases">
        <authorList>
            <person name="Zhu T."/>
            <person name="Keshari N."/>
            <person name="Lu X."/>
        </authorList>
    </citation>
    <scope>NUCLEOTIDE SEQUENCE</scope>
    <source>
        <strain evidence="13">NK1-12</strain>
    </source>
</reference>
<proteinExistence type="inferred from homology"/>
<dbReference type="PANTHER" id="PTHR33516:SF2">
    <property type="entry name" value="LEXA REPRESSOR-RELATED"/>
    <property type="match status" value="1"/>
</dbReference>
<dbReference type="HAMAP" id="MF_00015">
    <property type="entry name" value="LexA"/>
    <property type="match status" value="1"/>
</dbReference>
<evidence type="ECO:0000256" key="2">
    <source>
        <dbReference type="ARBA" id="ARBA00022705"/>
    </source>
</evidence>
<comment type="function">
    <text evidence="10">Represses a number of genes involved in the response to DNA damage (SOS response), including recA and lexA. In the presence of single-stranded DNA, RecA interacts with LexA causing an autocatalytic cleavage which disrupts the DNA-binding part of LexA, leading to derepression of the SOS regulon and eventually DNA repair.</text>
</comment>
<gene>
    <name evidence="10 13" type="primary">lexA</name>
    <name evidence="13" type="ORF">HJG54_26305</name>
</gene>
<comment type="catalytic activity">
    <reaction evidence="10">
        <text>Hydrolysis of Ala-|-Gly bond in repressor LexA.</text>
        <dbReference type="EC" id="3.4.21.88"/>
    </reaction>
</comment>
<dbReference type="GO" id="GO:0004252">
    <property type="term" value="F:serine-type endopeptidase activity"/>
    <property type="evidence" value="ECO:0007669"/>
    <property type="project" value="UniProtKB-UniRule"/>
</dbReference>
<evidence type="ECO:0000256" key="4">
    <source>
        <dbReference type="ARBA" id="ARBA00022801"/>
    </source>
</evidence>
<evidence type="ECO:0000256" key="7">
    <source>
        <dbReference type="ARBA" id="ARBA00023163"/>
    </source>
</evidence>
<evidence type="ECO:0000256" key="3">
    <source>
        <dbReference type="ARBA" id="ARBA00022763"/>
    </source>
</evidence>
<keyword evidence="3 10" id="KW-0227">DNA damage</keyword>
<dbReference type="InterPro" id="IPR006200">
    <property type="entry name" value="LexA"/>
</dbReference>
<keyword evidence="9 10" id="KW-0742">SOS response</keyword>
<keyword evidence="4 10" id="KW-0378">Hydrolase</keyword>
<evidence type="ECO:0000259" key="12">
    <source>
        <dbReference type="Pfam" id="PF01726"/>
    </source>
</evidence>
<dbReference type="GO" id="GO:0009432">
    <property type="term" value="P:SOS response"/>
    <property type="evidence" value="ECO:0007669"/>
    <property type="project" value="UniProtKB-UniRule"/>
</dbReference>
<dbReference type="EC" id="3.4.21.88" evidence="10"/>
<dbReference type="Pfam" id="PF00717">
    <property type="entry name" value="Peptidase_S24"/>
    <property type="match status" value="1"/>
</dbReference>
<evidence type="ECO:0000256" key="9">
    <source>
        <dbReference type="ARBA" id="ARBA00023236"/>
    </source>
</evidence>
<feature type="DNA-binding region" description="H-T-H motif" evidence="10">
    <location>
        <begin position="29"/>
        <end position="49"/>
    </location>
</feature>
<keyword evidence="6 10" id="KW-0238">DNA-binding</keyword>
<sequence>MDARLTEVQQQLFDWLVEYIKQNQHSPSIRQMMRAMGLKSPAPIQSRLEHLRAKGYIDWTEGRARTIRILRPQGLPIVGAIAAGSVVESFSDAVEQLDFSSSLLRPGDYALRVRGDSMIDALIADGDVVIMRPVQDPKTVKNGTIVAARVNGEGQTLKYYHRKANQVKLEPANPNYPVIEAPATDVVIQGVLVAVWRGYGFMAS</sequence>
<dbReference type="GO" id="GO:0045892">
    <property type="term" value="P:negative regulation of DNA-templated transcription"/>
    <property type="evidence" value="ECO:0007669"/>
    <property type="project" value="UniProtKB-UniRule"/>
</dbReference>
<dbReference type="SUPFAM" id="SSF46785">
    <property type="entry name" value="Winged helix' DNA-binding domain"/>
    <property type="match status" value="1"/>
</dbReference>
<protein>
    <recommendedName>
        <fullName evidence="10">LexA repressor</fullName>
        <ecNumber evidence="10">3.4.21.88</ecNumber>
    </recommendedName>
</protein>
<evidence type="ECO:0000256" key="5">
    <source>
        <dbReference type="ARBA" id="ARBA00023015"/>
    </source>
</evidence>
<dbReference type="AlphaFoldDB" id="A0AA97AHY3"/>
<dbReference type="EMBL" id="CP053586">
    <property type="protein sequence ID" value="WNZ25995.1"/>
    <property type="molecule type" value="Genomic_DNA"/>
</dbReference>